<feature type="compositionally biased region" description="Low complexity" evidence="4">
    <location>
        <begin position="745"/>
        <end position="773"/>
    </location>
</feature>
<feature type="region of interest" description="Disordered" evidence="4">
    <location>
        <begin position="643"/>
        <end position="664"/>
    </location>
</feature>
<dbReference type="InterPro" id="IPR019775">
    <property type="entry name" value="WD40_repeat_CS"/>
</dbReference>
<dbReference type="SUPFAM" id="SSF50978">
    <property type="entry name" value="WD40 repeat-like"/>
    <property type="match status" value="1"/>
</dbReference>
<comment type="caution">
    <text evidence="6">The sequence shown here is derived from an EMBL/GenBank/DDBJ whole genome shotgun (WGS) entry which is preliminary data.</text>
</comment>
<keyword evidence="7" id="KW-1185">Reference proteome</keyword>
<keyword evidence="1 3" id="KW-0853">WD repeat</keyword>
<evidence type="ECO:0000256" key="1">
    <source>
        <dbReference type="ARBA" id="ARBA00022574"/>
    </source>
</evidence>
<dbReference type="InterPro" id="IPR036322">
    <property type="entry name" value="WD40_repeat_dom_sf"/>
</dbReference>
<dbReference type="AlphaFoldDB" id="A0AAW0FJQ9"/>
<proteinExistence type="predicted"/>
<dbReference type="InterPro" id="IPR015943">
    <property type="entry name" value="WD40/YVTN_repeat-like_dom_sf"/>
</dbReference>
<gene>
    <name evidence="6" type="ORF">QCA50_019150</name>
</gene>
<dbReference type="Pfam" id="PF12937">
    <property type="entry name" value="F-box-like"/>
    <property type="match status" value="1"/>
</dbReference>
<feature type="region of interest" description="Disordered" evidence="4">
    <location>
        <begin position="1"/>
        <end position="38"/>
    </location>
</feature>
<dbReference type="InterPro" id="IPR001810">
    <property type="entry name" value="F-box_dom"/>
</dbReference>
<evidence type="ECO:0000313" key="7">
    <source>
        <dbReference type="Proteomes" id="UP001385951"/>
    </source>
</evidence>
<feature type="compositionally biased region" description="Basic residues" evidence="4">
    <location>
        <begin position="13"/>
        <end position="35"/>
    </location>
</feature>
<feature type="region of interest" description="Disordered" evidence="4">
    <location>
        <begin position="692"/>
        <end position="789"/>
    </location>
</feature>
<evidence type="ECO:0000256" key="2">
    <source>
        <dbReference type="ARBA" id="ARBA00022737"/>
    </source>
</evidence>
<dbReference type="SMART" id="SM00320">
    <property type="entry name" value="WD40"/>
    <property type="match status" value="2"/>
</dbReference>
<feature type="compositionally biased region" description="Polar residues" evidence="4">
    <location>
        <begin position="849"/>
        <end position="860"/>
    </location>
</feature>
<dbReference type="SUPFAM" id="SSF81383">
    <property type="entry name" value="F-box domain"/>
    <property type="match status" value="1"/>
</dbReference>
<dbReference type="Gene3D" id="1.20.1280.50">
    <property type="match status" value="1"/>
</dbReference>
<feature type="compositionally biased region" description="Basic and acidic residues" evidence="4">
    <location>
        <begin position="643"/>
        <end position="654"/>
    </location>
</feature>
<dbReference type="PROSITE" id="PS00678">
    <property type="entry name" value="WD_REPEATS_1"/>
    <property type="match status" value="1"/>
</dbReference>
<dbReference type="PROSITE" id="PS50181">
    <property type="entry name" value="FBOX"/>
    <property type="match status" value="1"/>
</dbReference>
<evidence type="ECO:0000256" key="4">
    <source>
        <dbReference type="SAM" id="MobiDB-lite"/>
    </source>
</evidence>
<evidence type="ECO:0000313" key="6">
    <source>
        <dbReference type="EMBL" id="KAK7677838.1"/>
    </source>
</evidence>
<dbReference type="InterPro" id="IPR001680">
    <property type="entry name" value="WD40_rpt"/>
</dbReference>
<feature type="domain" description="F-box" evidence="5">
    <location>
        <begin position="44"/>
        <end position="90"/>
    </location>
</feature>
<feature type="compositionally biased region" description="Polar residues" evidence="4">
    <location>
        <begin position="778"/>
        <end position="789"/>
    </location>
</feature>
<dbReference type="PROSITE" id="PS50082">
    <property type="entry name" value="WD_REPEATS_2"/>
    <property type="match status" value="1"/>
</dbReference>
<name>A0AAW0FJQ9_9APHY</name>
<evidence type="ECO:0000256" key="3">
    <source>
        <dbReference type="PROSITE-ProRule" id="PRU00221"/>
    </source>
</evidence>
<feature type="region of interest" description="Disordered" evidence="4">
    <location>
        <begin position="846"/>
        <end position="868"/>
    </location>
</feature>
<protein>
    <recommendedName>
        <fullName evidence="5">F-box domain-containing protein</fullName>
    </recommendedName>
</protein>
<organism evidence="6 7">
    <name type="scientific">Cerrena zonata</name>
    <dbReference type="NCBI Taxonomy" id="2478898"/>
    <lineage>
        <taxon>Eukaryota</taxon>
        <taxon>Fungi</taxon>
        <taxon>Dikarya</taxon>
        <taxon>Basidiomycota</taxon>
        <taxon>Agaricomycotina</taxon>
        <taxon>Agaricomycetes</taxon>
        <taxon>Polyporales</taxon>
        <taxon>Cerrenaceae</taxon>
        <taxon>Cerrena</taxon>
    </lineage>
</organism>
<keyword evidence="2" id="KW-0677">Repeat</keyword>
<dbReference type="Gene3D" id="2.130.10.10">
    <property type="entry name" value="YVTN repeat-like/Quinoprotein amine dehydrogenase"/>
    <property type="match status" value="2"/>
</dbReference>
<reference evidence="6 7" key="1">
    <citation type="submission" date="2022-09" db="EMBL/GenBank/DDBJ databases">
        <authorList>
            <person name="Palmer J.M."/>
        </authorList>
    </citation>
    <scope>NUCLEOTIDE SEQUENCE [LARGE SCALE GENOMIC DNA]</scope>
    <source>
        <strain evidence="6 7">DSM 7382</strain>
    </source>
</reference>
<feature type="repeat" description="WD" evidence="3">
    <location>
        <begin position="273"/>
        <end position="313"/>
    </location>
</feature>
<evidence type="ECO:0000259" key="5">
    <source>
        <dbReference type="PROSITE" id="PS50181"/>
    </source>
</evidence>
<accession>A0AAW0FJQ9</accession>
<dbReference type="Proteomes" id="UP001385951">
    <property type="component" value="Unassembled WGS sequence"/>
</dbReference>
<feature type="compositionally biased region" description="Polar residues" evidence="4">
    <location>
        <begin position="710"/>
        <end position="723"/>
    </location>
</feature>
<dbReference type="EMBL" id="JASBNA010000081">
    <property type="protein sequence ID" value="KAK7677838.1"/>
    <property type="molecule type" value="Genomic_DNA"/>
</dbReference>
<sequence length="893" mass="96932">MPSRPLENTQNKDKHRAKTHHSHKHSNQHGRHRTKQPISQLSGESLLFSIPSESLTHITAFLAPPSLLALAQVNKRLHDHVADDNTWRRAYVYQFLGILPEDDLQHGNGHPGNPSGRDMMLRRTEASWKREFVFRWNLRRRWERSRSTTVTHVPVHSTVSNIHLMPVPNAAGELAYAVLSSSLAYGVVARSLPLRGYVFRGYLDASGTLNGLGVGNPNAEFSPDLTKCAMASEGGIAKVLWGFRTGAVAVTNAAKAADRTRQVSARWTRCQVTDAHDGAVEDAIWAGAAHAVTGGADGRVKIWDVRRMTCVWTSQLKRDQLIKDPCAKVAADLVHGIVVGLMKSGEIAVWSGFSDISATSPWDSPSITAEEIRVPPAARSVGPTPDREIQALHIHAVSSEQVSVLALYEGETVFHRVSVDLRDGSHERSTFGESGAGIITALQPVFSTNEREKSFIISGDQSGNVNIFPWDISASTITPTIKFEVFNNSAVAALAWSVTVLVVGSSKGIIKAFDSLSFEHLRDLSERSGASAVMDPVGHVIVQGEMLVASIGSRVLGWLAGPIGREKSSHKAKTAKSTKSQVLAKWQQQMEMFRDINESRQELEREQAHTRRAFGREREQHSTLSHLGLSEVEAVEYVLMLSRDEEESRRRSQEPELPVDEGVFFDDFDDVHTPLPTENRLFEVGSSRVVSSHHSVSRTNGHSTPGAGRSTPNGHLSVQSSPLNHKIHVSPRLRPEPMEAGTSISPGNSVSRSYSSGSSNRDGSGSGSSSVPYPNEFPSMSSTPTHRSLSAAGSVSSAWNSPLRSLDFTPSSPTSASAGRSVASSPIGQVGQSFASLSVDGCLQGIGSEITTSGSNGDTRSLTRSEIEEREAEDLRFAIELSLAEARSRGDDV</sequence>
<feature type="region of interest" description="Disordered" evidence="4">
    <location>
        <begin position="602"/>
        <end position="625"/>
    </location>
</feature>
<dbReference type="InterPro" id="IPR036047">
    <property type="entry name" value="F-box-like_dom_sf"/>
</dbReference>
<feature type="compositionally biased region" description="Basic and acidic residues" evidence="4">
    <location>
        <begin position="602"/>
        <end position="621"/>
    </location>
</feature>